<sequence length="189" mass="19379" precursor="true">MARSTLLLATVIGLFGSSSCWAGVDLLCSSSNANVTVIYEGTGRLTSGSLALDSSPSGQTSIQPGLRFDSYLIKIDDFSSLSPSPFYANFNIDGPVIGLQTDVSSLQSGRQTLNGNGFEAGAPAGGIESSDTVTLNGQSLTVNGKVGGQGVDPIRVFVEATAVPEIASAAVWSVLSIGGVVTFGRGRRR</sequence>
<organism evidence="2 3">
    <name type="scientific">Botrimarina colliarenosi</name>
    <dbReference type="NCBI Taxonomy" id="2528001"/>
    <lineage>
        <taxon>Bacteria</taxon>
        <taxon>Pseudomonadati</taxon>
        <taxon>Planctomycetota</taxon>
        <taxon>Planctomycetia</taxon>
        <taxon>Pirellulales</taxon>
        <taxon>Lacipirellulaceae</taxon>
        <taxon>Botrimarina</taxon>
    </lineage>
</organism>
<evidence type="ECO:0008006" key="4">
    <source>
        <dbReference type="Google" id="ProtNLM"/>
    </source>
</evidence>
<dbReference type="AlphaFoldDB" id="A0A5C6AC31"/>
<keyword evidence="3" id="KW-1185">Reference proteome</keyword>
<protein>
    <recommendedName>
        <fullName evidence="4">PEP-CTERM protein-sorting domain-containing protein</fullName>
    </recommendedName>
</protein>
<evidence type="ECO:0000313" key="3">
    <source>
        <dbReference type="Proteomes" id="UP000317421"/>
    </source>
</evidence>
<evidence type="ECO:0000313" key="2">
    <source>
        <dbReference type="EMBL" id="TWT97592.1"/>
    </source>
</evidence>
<feature type="signal peptide" evidence="1">
    <location>
        <begin position="1"/>
        <end position="22"/>
    </location>
</feature>
<feature type="chain" id="PRO_5023094992" description="PEP-CTERM protein-sorting domain-containing protein" evidence="1">
    <location>
        <begin position="23"/>
        <end position="189"/>
    </location>
</feature>
<dbReference type="RefSeq" id="WP_146444519.1">
    <property type="nucleotide sequence ID" value="NZ_SJPR01000002.1"/>
</dbReference>
<gene>
    <name evidence="2" type="ORF">Pla108_17440</name>
</gene>
<dbReference type="PROSITE" id="PS51257">
    <property type="entry name" value="PROKAR_LIPOPROTEIN"/>
    <property type="match status" value="1"/>
</dbReference>
<comment type="caution">
    <text evidence="2">The sequence shown here is derived from an EMBL/GenBank/DDBJ whole genome shotgun (WGS) entry which is preliminary data.</text>
</comment>
<evidence type="ECO:0000256" key="1">
    <source>
        <dbReference type="SAM" id="SignalP"/>
    </source>
</evidence>
<proteinExistence type="predicted"/>
<reference evidence="2 3" key="1">
    <citation type="submission" date="2019-02" db="EMBL/GenBank/DDBJ databases">
        <title>Deep-cultivation of Planctomycetes and their phenomic and genomic characterization uncovers novel biology.</title>
        <authorList>
            <person name="Wiegand S."/>
            <person name="Jogler M."/>
            <person name="Boedeker C."/>
            <person name="Pinto D."/>
            <person name="Vollmers J."/>
            <person name="Rivas-Marin E."/>
            <person name="Kohn T."/>
            <person name="Peeters S.H."/>
            <person name="Heuer A."/>
            <person name="Rast P."/>
            <person name="Oberbeckmann S."/>
            <person name="Bunk B."/>
            <person name="Jeske O."/>
            <person name="Meyerdierks A."/>
            <person name="Storesund J.E."/>
            <person name="Kallscheuer N."/>
            <person name="Luecker S."/>
            <person name="Lage O.M."/>
            <person name="Pohl T."/>
            <person name="Merkel B.J."/>
            <person name="Hornburger P."/>
            <person name="Mueller R.-W."/>
            <person name="Bruemmer F."/>
            <person name="Labrenz M."/>
            <person name="Spormann A.M."/>
            <person name="Op Den Camp H."/>
            <person name="Overmann J."/>
            <person name="Amann R."/>
            <person name="Jetten M.S.M."/>
            <person name="Mascher T."/>
            <person name="Medema M.H."/>
            <person name="Devos D.P."/>
            <person name="Kaster A.-K."/>
            <person name="Ovreas L."/>
            <person name="Rohde M."/>
            <person name="Galperin M.Y."/>
            <person name="Jogler C."/>
        </authorList>
    </citation>
    <scope>NUCLEOTIDE SEQUENCE [LARGE SCALE GENOMIC DNA]</scope>
    <source>
        <strain evidence="2 3">Pla108</strain>
    </source>
</reference>
<name>A0A5C6AC31_9BACT</name>
<accession>A0A5C6AC31</accession>
<dbReference type="EMBL" id="SJPR01000002">
    <property type="protein sequence ID" value="TWT97592.1"/>
    <property type="molecule type" value="Genomic_DNA"/>
</dbReference>
<keyword evidence="1" id="KW-0732">Signal</keyword>
<dbReference type="Proteomes" id="UP000317421">
    <property type="component" value="Unassembled WGS sequence"/>
</dbReference>